<evidence type="ECO:0000313" key="3">
    <source>
        <dbReference type="Proteomes" id="UP000663088"/>
    </source>
</evidence>
<proteinExistence type="predicted"/>
<reference evidence="2 3" key="1">
    <citation type="submission" date="2020-12" db="EMBL/GenBank/DDBJ databases">
        <authorList>
            <person name="Awala S.I."/>
            <person name="Gwak J.-H."/>
            <person name="Kim S.-J."/>
            <person name="Rhee S.-K."/>
        </authorList>
    </citation>
    <scope>NUCLEOTIDE SEQUENCE [LARGE SCALE GENOMIC DNA]</scope>
    <source>
        <strain evidence="2 3">IT5</strain>
    </source>
</reference>
<accession>A0ABX7PWK4</accession>
<evidence type="ECO:0000256" key="1">
    <source>
        <dbReference type="SAM" id="MobiDB-lite"/>
    </source>
</evidence>
<dbReference type="Proteomes" id="UP000663088">
    <property type="component" value="Chromosome"/>
</dbReference>
<dbReference type="Pfam" id="PF08899">
    <property type="entry name" value="DUF1844"/>
    <property type="match status" value="1"/>
</dbReference>
<dbReference type="InterPro" id="IPR014995">
    <property type="entry name" value="DUF1844"/>
</dbReference>
<dbReference type="EMBL" id="CP065956">
    <property type="protein sequence ID" value="QSR87367.1"/>
    <property type="molecule type" value="Genomic_DNA"/>
</dbReference>
<evidence type="ECO:0000313" key="2">
    <source>
        <dbReference type="EMBL" id="QSR87367.1"/>
    </source>
</evidence>
<sequence>MEGSNMPGSGYTPEEISRNFLSLVMMKYHEVLFFLGLIKAPGHELQSPKLQEAAQSIDQLEALKAKTQGNLTAEEHHALEHILTELRLSYLKVAKEWQSKKEGESQGEKKIEKPFETDSEKRKFFKSYG</sequence>
<protein>
    <submittedName>
        <fullName evidence="2">DUF1844 domain-containing protein</fullName>
    </submittedName>
</protein>
<name>A0ABX7PWK4_9BACT</name>
<gene>
    <name evidence="2" type="ORF">EM20IM_03295</name>
</gene>
<organism evidence="2 3">
    <name type="scientific">Candidatus Methylacidiphilum infernorum</name>
    <dbReference type="NCBI Taxonomy" id="511746"/>
    <lineage>
        <taxon>Bacteria</taxon>
        <taxon>Pseudomonadati</taxon>
        <taxon>Verrucomicrobiota</taxon>
        <taxon>Methylacidiphilae</taxon>
        <taxon>Methylacidiphilales</taxon>
        <taxon>Methylacidiphilaceae</taxon>
        <taxon>Methylacidiphilum (ex Ratnadevi et al. 2023)</taxon>
    </lineage>
</organism>
<feature type="compositionally biased region" description="Basic and acidic residues" evidence="1">
    <location>
        <begin position="98"/>
        <end position="122"/>
    </location>
</feature>
<keyword evidence="3" id="KW-1185">Reference proteome</keyword>
<feature type="region of interest" description="Disordered" evidence="1">
    <location>
        <begin position="98"/>
        <end position="129"/>
    </location>
</feature>